<dbReference type="InterPro" id="IPR036249">
    <property type="entry name" value="Thioredoxin-like_sf"/>
</dbReference>
<accession>G5INT6</accession>
<organism evidence="12 13">
    <name type="scientific">Hungatella hathewayi WAL-18680</name>
    <dbReference type="NCBI Taxonomy" id="742737"/>
    <lineage>
        <taxon>Bacteria</taxon>
        <taxon>Bacillati</taxon>
        <taxon>Bacillota</taxon>
        <taxon>Clostridia</taxon>
        <taxon>Lachnospirales</taxon>
        <taxon>Lachnospiraceae</taxon>
        <taxon>Hungatella</taxon>
    </lineage>
</organism>
<feature type="disulfide bond" description="Redox-active" evidence="10">
    <location>
        <begin position="31"/>
        <end position="34"/>
    </location>
</feature>
<dbReference type="RefSeq" id="WP_006783152.1">
    <property type="nucleotide sequence ID" value="NZ_CP040506.1"/>
</dbReference>
<dbReference type="Gene3D" id="3.40.30.10">
    <property type="entry name" value="Glutaredoxin"/>
    <property type="match status" value="1"/>
</dbReference>
<dbReference type="PIRSF" id="PIRSF000077">
    <property type="entry name" value="Thioredoxin"/>
    <property type="match status" value="1"/>
</dbReference>
<feature type="site" description="Deprotonates C-terminal active site Cys" evidence="9">
    <location>
        <position position="25"/>
    </location>
</feature>
<evidence type="ECO:0000256" key="5">
    <source>
        <dbReference type="ARBA" id="ARBA00023157"/>
    </source>
</evidence>
<evidence type="ECO:0000256" key="10">
    <source>
        <dbReference type="PIRSR" id="PIRSR000077-4"/>
    </source>
</evidence>
<keyword evidence="13" id="KW-1185">Reference proteome</keyword>
<keyword evidence="5 10" id="KW-1015">Disulfide bond</keyword>
<feature type="active site" description="Nucleophile" evidence="9">
    <location>
        <position position="31"/>
    </location>
</feature>
<evidence type="ECO:0000256" key="2">
    <source>
        <dbReference type="ARBA" id="ARBA00020570"/>
    </source>
</evidence>
<proteinExistence type="inferred from homology"/>
<dbReference type="InterPro" id="IPR017937">
    <property type="entry name" value="Thioredoxin_CS"/>
</dbReference>
<evidence type="ECO:0000259" key="11">
    <source>
        <dbReference type="PROSITE" id="PS51352"/>
    </source>
</evidence>
<reference evidence="12 13" key="1">
    <citation type="submission" date="2011-08" db="EMBL/GenBank/DDBJ databases">
        <title>The Genome Sequence of Clostridium hathewayi WAL-18680.</title>
        <authorList>
            <consortium name="The Broad Institute Genome Sequencing Platform"/>
            <person name="Earl A."/>
            <person name="Ward D."/>
            <person name="Feldgarden M."/>
            <person name="Gevers D."/>
            <person name="Finegold S.M."/>
            <person name="Summanen P.H."/>
            <person name="Molitoris D.R."/>
            <person name="Song M."/>
            <person name="Daigneault M."/>
            <person name="Allen-Vercoe E."/>
            <person name="Young S.K."/>
            <person name="Zeng Q."/>
            <person name="Gargeya S."/>
            <person name="Fitzgerald M."/>
            <person name="Haas B."/>
            <person name="Abouelleil A."/>
            <person name="Alvarado L."/>
            <person name="Arachchi H.M."/>
            <person name="Berlin A."/>
            <person name="Brown A."/>
            <person name="Chapman S.B."/>
            <person name="Chen Z."/>
            <person name="Dunbar C."/>
            <person name="Freedman E."/>
            <person name="Gearin G."/>
            <person name="Gellesch M."/>
            <person name="Goldberg J."/>
            <person name="Griggs A."/>
            <person name="Gujja S."/>
            <person name="Heiman D."/>
            <person name="Howarth C."/>
            <person name="Larson L."/>
            <person name="Lui A."/>
            <person name="MacDonald P.J.P."/>
            <person name="Montmayeur A."/>
            <person name="Murphy C."/>
            <person name="Neiman D."/>
            <person name="Pearson M."/>
            <person name="Priest M."/>
            <person name="Roberts A."/>
            <person name="Saif S."/>
            <person name="Shea T."/>
            <person name="Shenoy N."/>
            <person name="Sisk P."/>
            <person name="Stolte C."/>
            <person name="Sykes S."/>
            <person name="Wortman J."/>
            <person name="Nusbaum C."/>
            <person name="Birren B."/>
        </authorList>
    </citation>
    <scope>NUCLEOTIDE SEQUENCE [LARGE SCALE GENOMIC DNA]</scope>
    <source>
        <strain evidence="12 13">WAL-18680</strain>
    </source>
</reference>
<feature type="active site" description="Nucleophile" evidence="9">
    <location>
        <position position="34"/>
    </location>
</feature>
<dbReference type="GO" id="GO:0015035">
    <property type="term" value="F:protein-disulfide reductase activity"/>
    <property type="evidence" value="ECO:0007669"/>
    <property type="project" value="UniProtKB-UniRule"/>
</dbReference>
<gene>
    <name evidence="12" type="ORF">HMPREF9473_05164</name>
</gene>
<feature type="site" description="Contributes to redox potential value" evidence="9">
    <location>
        <position position="33"/>
    </location>
</feature>
<dbReference type="PROSITE" id="PS00194">
    <property type="entry name" value="THIOREDOXIN_1"/>
    <property type="match status" value="1"/>
</dbReference>
<dbReference type="InterPro" id="IPR005746">
    <property type="entry name" value="Thioredoxin"/>
</dbReference>
<dbReference type="PRINTS" id="PR00421">
    <property type="entry name" value="THIOREDOXIN"/>
</dbReference>
<evidence type="ECO:0000256" key="4">
    <source>
        <dbReference type="ARBA" id="ARBA00022982"/>
    </source>
</evidence>
<protein>
    <recommendedName>
        <fullName evidence="2 7">Thioredoxin</fullName>
    </recommendedName>
</protein>
<keyword evidence="6 10" id="KW-0676">Redox-active center</keyword>
<dbReference type="CDD" id="cd02947">
    <property type="entry name" value="TRX_family"/>
    <property type="match status" value="1"/>
</dbReference>
<dbReference type="PANTHER" id="PTHR45663:SF11">
    <property type="entry name" value="GEO12009P1"/>
    <property type="match status" value="1"/>
</dbReference>
<name>G5INT6_9FIRM</name>
<dbReference type="Pfam" id="PF00085">
    <property type="entry name" value="Thioredoxin"/>
    <property type="match status" value="1"/>
</dbReference>
<feature type="domain" description="Thioredoxin" evidence="11">
    <location>
        <begin position="1"/>
        <end position="104"/>
    </location>
</feature>
<comment type="caution">
    <text evidence="12">The sequence shown here is derived from an EMBL/GenBank/DDBJ whole genome shotgun (WGS) entry which is preliminary data.</text>
</comment>
<dbReference type="HOGENOM" id="CLU_090389_10_4_9"/>
<evidence type="ECO:0000256" key="6">
    <source>
        <dbReference type="ARBA" id="ARBA00023284"/>
    </source>
</evidence>
<dbReference type="SUPFAM" id="SSF52833">
    <property type="entry name" value="Thioredoxin-like"/>
    <property type="match status" value="1"/>
</dbReference>
<dbReference type="FunFam" id="3.40.30.10:FF:000001">
    <property type="entry name" value="Thioredoxin"/>
    <property type="match status" value="1"/>
</dbReference>
<dbReference type="GO" id="GO:0005829">
    <property type="term" value="C:cytosol"/>
    <property type="evidence" value="ECO:0007669"/>
    <property type="project" value="TreeGrafter"/>
</dbReference>
<dbReference type="OrthoDB" id="9790390at2"/>
<dbReference type="NCBIfam" id="TIGR01068">
    <property type="entry name" value="thioredoxin"/>
    <property type="match status" value="1"/>
</dbReference>
<evidence type="ECO:0000256" key="8">
    <source>
        <dbReference type="PIRNR" id="PIRNR000077"/>
    </source>
</evidence>
<evidence type="ECO:0000256" key="1">
    <source>
        <dbReference type="ARBA" id="ARBA00008987"/>
    </source>
</evidence>
<evidence type="ECO:0000313" key="12">
    <source>
        <dbReference type="EMBL" id="EHI56960.1"/>
    </source>
</evidence>
<feature type="site" description="Contributes to redox potential value" evidence="9">
    <location>
        <position position="32"/>
    </location>
</feature>
<dbReference type="InterPro" id="IPR013766">
    <property type="entry name" value="Thioredoxin_domain"/>
</dbReference>
<dbReference type="AlphaFoldDB" id="G5INT6"/>
<dbReference type="PANTHER" id="PTHR45663">
    <property type="entry name" value="GEO12009P1"/>
    <property type="match status" value="1"/>
</dbReference>
<comment type="similarity">
    <text evidence="1 8">Belongs to the thioredoxin family.</text>
</comment>
<evidence type="ECO:0000256" key="7">
    <source>
        <dbReference type="NCBIfam" id="TIGR01068"/>
    </source>
</evidence>
<evidence type="ECO:0000256" key="9">
    <source>
        <dbReference type="PIRSR" id="PIRSR000077-1"/>
    </source>
</evidence>
<dbReference type="PATRIC" id="fig|742737.3.peg.5156"/>
<evidence type="ECO:0000256" key="3">
    <source>
        <dbReference type="ARBA" id="ARBA00022448"/>
    </source>
</evidence>
<sequence length="104" mass="11790">MALEHLNQGNFDTTIQSYDGFTVVDFFATWCGPCKMFTPILETAAQKMPDVHFYKVDIDADMSLAERYRIMTVPTLLIFKGGQLVDQSVGVISEQQLQSILDRH</sequence>
<dbReference type="Proteomes" id="UP000005384">
    <property type="component" value="Unassembled WGS sequence"/>
</dbReference>
<evidence type="ECO:0000313" key="13">
    <source>
        <dbReference type="Proteomes" id="UP000005384"/>
    </source>
</evidence>
<keyword evidence="3" id="KW-0813">Transport</keyword>
<dbReference type="PROSITE" id="PS51352">
    <property type="entry name" value="THIOREDOXIN_2"/>
    <property type="match status" value="1"/>
</dbReference>
<dbReference type="GO" id="GO:0045454">
    <property type="term" value="P:cell redox homeostasis"/>
    <property type="evidence" value="ECO:0007669"/>
    <property type="project" value="TreeGrafter"/>
</dbReference>
<dbReference type="EMBL" id="ADLN01000128">
    <property type="protein sequence ID" value="EHI56960.1"/>
    <property type="molecule type" value="Genomic_DNA"/>
</dbReference>
<keyword evidence="4" id="KW-0249">Electron transport</keyword>